<dbReference type="PANTHER" id="PTHR36927:SF4">
    <property type="entry name" value="BLR5718 PROTEIN"/>
    <property type="match status" value="1"/>
</dbReference>
<name>A0A5B8MZQ8_9CHLO</name>
<feature type="transmembrane region" description="Helical" evidence="1">
    <location>
        <begin position="412"/>
        <end position="433"/>
    </location>
</feature>
<protein>
    <recommendedName>
        <fullName evidence="3">Acyltransferase 3 domain-containing protein</fullName>
    </recommendedName>
</protein>
<evidence type="ECO:0000313" key="4">
    <source>
        <dbReference type="EMBL" id="QDZ25172.1"/>
    </source>
</evidence>
<dbReference type="OrthoDB" id="189994at2759"/>
<evidence type="ECO:0000259" key="3">
    <source>
        <dbReference type="Pfam" id="PF01757"/>
    </source>
</evidence>
<keyword evidence="2" id="KW-0732">Signal</keyword>
<feature type="transmembrane region" description="Helical" evidence="1">
    <location>
        <begin position="299"/>
        <end position="322"/>
    </location>
</feature>
<sequence>MWLTTVISVLFLGLAGWRYAHPGDTKVTKDSAYFNAVNFALFGLLGLFCVLWPRRKEDETSTGEKRSLLGAAGAAGQRRDEGGAPAAGIEVVVVDDAQPAVKREVIYLTNMKTFLTFVVVTHHTMCMFFNEGQGIQTLIIDPANQKPFVTITQWILSINQSYFMAAFFLISGYFCPKSLDRKGFRAFVADKIVRLGGPFLLWSTLVGPLADLFEQAYAGVDRHYRYDPGVCWFILWLLNFSIAYAVVAQFTPKVKLGMPHPFVLLVIGMGLGGGFYGLSKKFGAQAFGTGGKWNNLGGMNMWTYGIAMYIPFFAAGVLGGRNDWLKSVEEMKTWVVWTLRVITVGFWGLYFVAVGKFTIPIKNLHIDVILASQLAPPAFAVVMTLAMIQLFHQHFNASPQSKLVRNAGASAYIVYVIQFLPLNVVMITLIEILKAAGTHIVFKGMVFLTIKDDGNIAALSESSVWYGWAFLFVVGQIVCWPLGFYVRKLPILNKMF</sequence>
<dbReference type="InterPro" id="IPR002656">
    <property type="entry name" value="Acyl_transf_3_dom"/>
</dbReference>
<feature type="transmembrane region" description="Helical" evidence="1">
    <location>
        <begin position="262"/>
        <end position="279"/>
    </location>
</feature>
<dbReference type="Pfam" id="PF01757">
    <property type="entry name" value="Acyl_transf_3"/>
    <property type="match status" value="1"/>
</dbReference>
<dbReference type="AlphaFoldDB" id="A0A5B8MZQ8"/>
<feature type="transmembrane region" description="Helical" evidence="1">
    <location>
        <begin position="151"/>
        <end position="171"/>
    </location>
</feature>
<feature type="transmembrane region" description="Helical" evidence="1">
    <location>
        <begin position="334"/>
        <end position="354"/>
    </location>
</feature>
<accession>A0A5B8MZQ8</accession>
<keyword evidence="1" id="KW-0472">Membrane</keyword>
<feature type="domain" description="Acyltransferase 3" evidence="3">
    <location>
        <begin position="106"/>
        <end position="482"/>
    </location>
</feature>
<feature type="chain" id="PRO_5022948884" description="Acyltransferase 3 domain-containing protein" evidence="2">
    <location>
        <begin position="21"/>
        <end position="496"/>
    </location>
</feature>
<feature type="transmembrane region" description="Helical" evidence="1">
    <location>
        <begin position="374"/>
        <end position="391"/>
    </location>
</feature>
<evidence type="ECO:0000256" key="2">
    <source>
        <dbReference type="SAM" id="SignalP"/>
    </source>
</evidence>
<evidence type="ECO:0000313" key="5">
    <source>
        <dbReference type="Proteomes" id="UP000316726"/>
    </source>
</evidence>
<dbReference type="InterPro" id="IPR050623">
    <property type="entry name" value="Glucan_succinyl_AcylTrfase"/>
</dbReference>
<evidence type="ECO:0000256" key="1">
    <source>
        <dbReference type="SAM" id="Phobius"/>
    </source>
</evidence>
<organism evidence="4 5">
    <name type="scientific">Chloropicon primus</name>
    <dbReference type="NCBI Taxonomy" id="1764295"/>
    <lineage>
        <taxon>Eukaryota</taxon>
        <taxon>Viridiplantae</taxon>
        <taxon>Chlorophyta</taxon>
        <taxon>Chloropicophyceae</taxon>
        <taxon>Chloropicales</taxon>
        <taxon>Chloropicaceae</taxon>
        <taxon>Chloropicon</taxon>
    </lineage>
</organism>
<feature type="transmembrane region" description="Helical" evidence="1">
    <location>
        <begin position="192"/>
        <end position="210"/>
    </location>
</feature>
<dbReference type="GO" id="GO:0016747">
    <property type="term" value="F:acyltransferase activity, transferring groups other than amino-acyl groups"/>
    <property type="evidence" value="ECO:0007669"/>
    <property type="project" value="InterPro"/>
</dbReference>
<proteinExistence type="predicted"/>
<reference evidence="4 5" key="1">
    <citation type="submission" date="2018-07" db="EMBL/GenBank/DDBJ databases">
        <title>The complete nuclear genome of the prasinophyte Chloropicon primus (CCMP1205).</title>
        <authorList>
            <person name="Pombert J.-F."/>
            <person name="Otis C."/>
            <person name="Turmel M."/>
            <person name="Lemieux C."/>
        </authorList>
    </citation>
    <scope>NUCLEOTIDE SEQUENCE [LARGE SCALE GENOMIC DNA]</scope>
    <source>
        <strain evidence="4 5">CCMP1205</strain>
    </source>
</reference>
<keyword evidence="1" id="KW-0812">Transmembrane</keyword>
<dbReference type="PANTHER" id="PTHR36927">
    <property type="entry name" value="BLR4337 PROTEIN"/>
    <property type="match status" value="1"/>
</dbReference>
<feature type="signal peptide" evidence="2">
    <location>
        <begin position="1"/>
        <end position="20"/>
    </location>
</feature>
<feature type="transmembrane region" description="Helical" evidence="1">
    <location>
        <begin position="113"/>
        <end position="131"/>
    </location>
</feature>
<feature type="transmembrane region" description="Helical" evidence="1">
    <location>
        <begin position="230"/>
        <end position="250"/>
    </location>
</feature>
<gene>
    <name evidence="4" type="ORF">A3770_16p76900</name>
</gene>
<dbReference type="Proteomes" id="UP000316726">
    <property type="component" value="Chromosome 16"/>
</dbReference>
<feature type="transmembrane region" description="Helical" evidence="1">
    <location>
        <begin position="465"/>
        <end position="486"/>
    </location>
</feature>
<keyword evidence="5" id="KW-1185">Reference proteome</keyword>
<keyword evidence="1" id="KW-1133">Transmembrane helix</keyword>
<dbReference type="EMBL" id="CP031049">
    <property type="protein sequence ID" value="QDZ25172.1"/>
    <property type="molecule type" value="Genomic_DNA"/>
</dbReference>
<feature type="transmembrane region" description="Helical" evidence="1">
    <location>
        <begin position="32"/>
        <end position="52"/>
    </location>
</feature>